<dbReference type="AlphaFoldDB" id="A0A0B6YQN6"/>
<protein>
    <submittedName>
        <fullName evidence="1">Uncharacterized protein</fullName>
    </submittedName>
</protein>
<dbReference type="EMBL" id="HACG01011739">
    <property type="protein sequence ID" value="CEK58604.1"/>
    <property type="molecule type" value="Transcribed_RNA"/>
</dbReference>
<name>A0A0B6YQN6_9EUPU</name>
<proteinExistence type="predicted"/>
<sequence>MHFLVHSLDPNTGHFPSNKKACWVNIAEEMVVNVCNVLIMTELMTIHQTD</sequence>
<evidence type="ECO:0000313" key="1">
    <source>
        <dbReference type="EMBL" id="CEK58604.1"/>
    </source>
</evidence>
<accession>A0A0B6YQN6</accession>
<organism evidence="1">
    <name type="scientific">Arion vulgaris</name>
    <dbReference type="NCBI Taxonomy" id="1028688"/>
    <lineage>
        <taxon>Eukaryota</taxon>
        <taxon>Metazoa</taxon>
        <taxon>Spiralia</taxon>
        <taxon>Lophotrochozoa</taxon>
        <taxon>Mollusca</taxon>
        <taxon>Gastropoda</taxon>
        <taxon>Heterobranchia</taxon>
        <taxon>Euthyneura</taxon>
        <taxon>Panpulmonata</taxon>
        <taxon>Eupulmonata</taxon>
        <taxon>Stylommatophora</taxon>
        <taxon>Helicina</taxon>
        <taxon>Arionoidea</taxon>
        <taxon>Arionidae</taxon>
        <taxon>Arion</taxon>
    </lineage>
</organism>
<gene>
    <name evidence="1" type="primary">ORF33616</name>
</gene>
<reference evidence="1" key="1">
    <citation type="submission" date="2014-12" db="EMBL/GenBank/DDBJ databases">
        <title>Insight into the proteome of Arion vulgaris.</title>
        <authorList>
            <person name="Aradska J."/>
            <person name="Bulat T."/>
            <person name="Smidak R."/>
            <person name="Sarate P."/>
            <person name="Gangsoo J."/>
            <person name="Sialana F."/>
            <person name="Bilban M."/>
            <person name="Lubec G."/>
        </authorList>
    </citation>
    <scope>NUCLEOTIDE SEQUENCE</scope>
    <source>
        <tissue evidence="1">Skin</tissue>
    </source>
</reference>